<dbReference type="EMBL" id="CP136893">
    <property type="protein sequence ID" value="WOL06016.1"/>
    <property type="molecule type" value="Genomic_DNA"/>
</dbReference>
<keyword evidence="3" id="KW-1185">Reference proteome</keyword>
<reference evidence="2 3" key="1">
    <citation type="submission" date="2023-10" db="EMBL/GenBank/DDBJ databases">
        <title>Chromosome-scale genome assembly provides insights into flower coloration mechanisms of Canna indica.</title>
        <authorList>
            <person name="Li C."/>
        </authorList>
    </citation>
    <scope>NUCLEOTIDE SEQUENCE [LARGE SCALE GENOMIC DNA]</scope>
    <source>
        <tissue evidence="2">Flower</tissue>
    </source>
</reference>
<organism evidence="2 3">
    <name type="scientific">Canna indica</name>
    <name type="common">Indian-shot</name>
    <dbReference type="NCBI Taxonomy" id="4628"/>
    <lineage>
        <taxon>Eukaryota</taxon>
        <taxon>Viridiplantae</taxon>
        <taxon>Streptophyta</taxon>
        <taxon>Embryophyta</taxon>
        <taxon>Tracheophyta</taxon>
        <taxon>Spermatophyta</taxon>
        <taxon>Magnoliopsida</taxon>
        <taxon>Liliopsida</taxon>
        <taxon>Zingiberales</taxon>
        <taxon>Cannaceae</taxon>
        <taxon>Canna</taxon>
    </lineage>
</organism>
<feature type="region of interest" description="Disordered" evidence="1">
    <location>
        <begin position="21"/>
        <end position="57"/>
    </location>
</feature>
<dbReference type="AlphaFoldDB" id="A0AAQ3QE34"/>
<feature type="compositionally biased region" description="Pro residues" evidence="1">
    <location>
        <begin position="43"/>
        <end position="52"/>
    </location>
</feature>
<name>A0AAQ3QE34_9LILI</name>
<sequence>MIRSLKKLKLWSVLKKRRRKSTAIHESQQHSGHSYSRAAGPLPSAPPLPPWPNFQHSVNATDAGGAAAYLPSLDSYQQYLVPSPVYGGVAVVQLGMEREGAYCGCYAGFAALAALIRYCFCCLHQWPC</sequence>
<proteinExistence type="predicted"/>
<feature type="compositionally biased region" description="Polar residues" evidence="1">
    <location>
        <begin position="24"/>
        <end position="34"/>
    </location>
</feature>
<evidence type="ECO:0000313" key="3">
    <source>
        <dbReference type="Proteomes" id="UP001327560"/>
    </source>
</evidence>
<protein>
    <submittedName>
        <fullName evidence="2">Uncharacterized protein</fullName>
    </submittedName>
</protein>
<evidence type="ECO:0000313" key="2">
    <source>
        <dbReference type="EMBL" id="WOL06016.1"/>
    </source>
</evidence>
<accession>A0AAQ3QE34</accession>
<evidence type="ECO:0000256" key="1">
    <source>
        <dbReference type="SAM" id="MobiDB-lite"/>
    </source>
</evidence>
<gene>
    <name evidence="2" type="ORF">Cni_G14748</name>
</gene>
<dbReference type="Proteomes" id="UP001327560">
    <property type="component" value="Chromosome 4"/>
</dbReference>